<dbReference type="Gene3D" id="3.40.50.150">
    <property type="entry name" value="Vaccinia Virus protein VP39"/>
    <property type="match status" value="1"/>
</dbReference>
<feature type="region of interest" description="Disordered" evidence="1">
    <location>
        <begin position="528"/>
        <end position="575"/>
    </location>
</feature>
<gene>
    <name evidence="3" type="ORF">CEP52_010589</name>
</gene>
<dbReference type="SUPFAM" id="SSF53335">
    <property type="entry name" value="S-adenosyl-L-methionine-dependent methyltransferases"/>
    <property type="match status" value="1"/>
</dbReference>
<dbReference type="EMBL" id="NKCK01000120">
    <property type="protein sequence ID" value="RSL97933.1"/>
    <property type="molecule type" value="Genomic_DNA"/>
</dbReference>
<evidence type="ECO:0000313" key="4">
    <source>
        <dbReference type="Proteomes" id="UP000287144"/>
    </source>
</evidence>
<organism evidence="3 4">
    <name type="scientific">Fusarium oligoseptatum</name>
    <dbReference type="NCBI Taxonomy" id="2604345"/>
    <lineage>
        <taxon>Eukaryota</taxon>
        <taxon>Fungi</taxon>
        <taxon>Dikarya</taxon>
        <taxon>Ascomycota</taxon>
        <taxon>Pezizomycotina</taxon>
        <taxon>Sordariomycetes</taxon>
        <taxon>Hypocreomycetidae</taxon>
        <taxon>Hypocreales</taxon>
        <taxon>Nectriaceae</taxon>
        <taxon>Fusarium</taxon>
        <taxon>Fusarium solani species complex</taxon>
    </lineage>
</organism>
<name>A0A428T7B6_9HYPO</name>
<feature type="domain" description="Heterokaryon incompatibility" evidence="2">
    <location>
        <begin position="210"/>
        <end position="364"/>
    </location>
</feature>
<evidence type="ECO:0000313" key="3">
    <source>
        <dbReference type="EMBL" id="RSL97933.1"/>
    </source>
</evidence>
<reference evidence="3 4" key="1">
    <citation type="submission" date="2017-06" db="EMBL/GenBank/DDBJ databases">
        <title>Comparative genomic analysis of Ambrosia Fusariam Clade fungi.</title>
        <authorList>
            <person name="Stajich J.E."/>
            <person name="Carrillo J."/>
            <person name="Kijimoto T."/>
            <person name="Eskalen A."/>
            <person name="O'Donnell K."/>
            <person name="Kasson M."/>
        </authorList>
    </citation>
    <scope>NUCLEOTIDE SEQUENCE [LARGE SCALE GENOMIC DNA]</scope>
    <source>
        <strain evidence="3 4">NRRL62579</strain>
    </source>
</reference>
<dbReference type="Pfam" id="PF13489">
    <property type="entry name" value="Methyltransf_23"/>
    <property type="match status" value="1"/>
</dbReference>
<sequence length="885" mass="98791">MSDSEDTDSDVSISTASSIDPLEEALFPPRSRAIWALLAEWNLCSRCHKLLFKLKPGGHIEEFPEDIRERRDKGCKFCGVLCEAAVWAGIWSDVKSGDESEETVELELVSRSSIEMVSMADTTPELGCVISITDESPSQLVDDATHSNPLSGEGVSFIRNQLDNCLSNPAHDCDPRALDDMARWPARVLRICDRSVILLDFDADVMSGQFAALSYCWGTPSELKSNPPYKATASTIQTLRSGLDISELPITIQQALLVCKELEIGYIWIDSLCIIQDSLADWEVEATKMATVYSMSKVTIIAASSTSCHSGFLDVERRHDRLRASLDSPFQLTVSSVCTSGFHKHKSVGHPHDPLDTRGWTFQEEVLSSRYIKFTKDDIQWKCNAGSACICGREPSNAYRGLWQVSSPTSLDERPWESLVEEFSHRLFTKDTDKLVSLSSLARKMASRFPALDGKTPYVAGLWRRTLVQQLKWYAAGELGRCFDNYVAPSFSWASLGFYRRGDNVDIIYSRLLHTRWLPNPAAADPICPSPPDMCEDTPADSPPGGILPPQHWAQQGQAQDDTDADSALGDGAESSTASISSSILAYRTIHGRSYHSEQGNAQYWGANDETQNEVMDINHHTLTLGIGEKLHLAPLDKDKLEYVVDIGTGTGIWAIDFADEYPNTRVVGTDLSPIQPGWVPPNLQFEIEDCTREWTFKPDSIDYIHIRWLVGSIKDWGALFSEAFRCCKPGGWVESYETSSAITSDDDTVKDDSAMGQWGKFFVEGGKKLGATFTVVEDDTQKKEMEKAGFVDIHEFEFKCPVGGWPKDPRLKEMGRFTQYGLETDTEGFVLFMAHTLGWSKEEIQVYISHLRREMRAGKSHAFYRQKVVWGRKPSGEEAPKSTD</sequence>
<dbReference type="PANTHER" id="PTHR33112">
    <property type="entry name" value="DOMAIN PROTEIN, PUTATIVE-RELATED"/>
    <property type="match status" value="1"/>
</dbReference>
<comment type="caution">
    <text evidence="3">The sequence shown here is derived from an EMBL/GenBank/DDBJ whole genome shotgun (WGS) entry which is preliminary data.</text>
</comment>
<dbReference type="STRING" id="1325735.A0A428T7B6"/>
<protein>
    <recommendedName>
        <fullName evidence="2">Heterokaryon incompatibility domain-containing protein</fullName>
    </recommendedName>
</protein>
<dbReference type="PANTHER" id="PTHR33112:SF15">
    <property type="entry name" value="HETEROKARYON INCOMPATIBILITY DOMAIN-CONTAINING PROTEIN"/>
    <property type="match status" value="1"/>
</dbReference>
<dbReference type="CDD" id="cd02440">
    <property type="entry name" value="AdoMet_MTases"/>
    <property type="match status" value="1"/>
</dbReference>
<dbReference type="InterPro" id="IPR010730">
    <property type="entry name" value="HET"/>
</dbReference>
<evidence type="ECO:0000256" key="1">
    <source>
        <dbReference type="SAM" id="MobiDB-lite"/>
    </source>
</evidence>
<accession>A0A428T7B6</accession>
<proteinExistence type="predicted"/>
<dbReference type="Proteomes" id="UP000287144">
    <property type="component" value="Unassembled WGS sequence"/>
</dbReference>
<dbReference type="InterPro" id="IPR029063">
    <property type="entry name" value="SAM-dependent_MTases_sf"/>
</dbReference>
<keyword evidence="4" id="KW-1185">Reference proteome</keyword>
<dbReference type="Pfam" id="PF06985">
    <property type="entry name" value="HET"/>
    <property type="match status" value="1"/>
</dbReference>
<dbReference type="AlphaFoldDB" id="A0A428T7B6"/>
<evidence type="ECO:0000259" key="2">
    <source>
        <dbReference type="Pfam" id="PF06985"/>
    </source>
</evidence>